<keyword evidence="1 4" id="KW-0378">Hydrolase</keyword>
<dbReference type="GO" id="GO:0016042">
    <property type="term" value="P:lipid catabolic process"/>
    <property type="evidence" value="ECO:0007669"/>
    <property type="project" value="UniProtKB-UniRule"/>
</dbReference>
<accession>A0AAE3MJ94</accession>
<name>A0AAE3MJ94_9FLAO</name>
<dbReference type="PROSITE" id="PS51635">
    <property type="entry name" value="PNPLA"/>
    <property type="match status" value="1"/>
</dbReference>
<feature type="domain" description="PNPLA" evidence="6">
    <location>
        <begin position="42"/>
        <end position="232"/>
    </location>
</feature>
<feature type="short sequence motif" description="GXGXXG" evidence="4">
    <location>
        <begin position="46"/>
        <end position="51"/>
    </location>
</feature>
<dbReference type="Gene3D" id="3.40.1090.10">
    <property type="entry name" value="Cytosolic phospholipase A2 catalytic domain"/>
    <property type="match status" value="2"/>
</dbReference>
<proteinExistence type="predicted"/>
<evidence type="ECO:0000313" key="8">
    <source>
        <dbReference type="Proteomes" id="UP001207116"/>
    </source>
</evidence>
<reference evidence="7" key="1">
    <citation type="submission" date="2022-11" db="EMBL/GenBank/DDBJ databases">
        <title>The characterization of three novel Bacteroidetes species and genomic analysis of their roles in tidal elemental geochemical cycles.</title>
        <authorList>
            <person name="Ma K.-J."/>
        </authorList>
    </citation>
    <scope>NUCLEOTIDE SEQUENCE</scope>
    <source>
        <strain evidence="7">M415</strain>
    </source>
</reference>
<feature type="active site" description="Proton acceptor" evidence="4">
    <location>
        <position position="219"/>
    </location>
</feature>
<sequence length="764" mass="85522">MSLFIRHTQAYQLFMCGILSFLLLPAAFGQSGANQDPPRVGLVLSGGGAKGMAHIGALKVIEEAGVKIDYIGGTSMGAIIGALYASGYSASELDSLFRNRDLEALIQDNFPRGAKSFYEKEDAERYALTLPFNDFKVTFPKGLSGGQNIYNELVGLLYHVRNVRDFDKLPIPFFCIATDIETGGEVVLDRGYLPEAITASGSLPSLFEPIEVDGRILIDGGVLNNYPVEELKARGADVVIGVDVQHGLRDREELLSATEILLQINNFRTVGAMKDKAGLTDIYIKPDIDQFSVIDFEYKGAIINEGEEAARLNKHALEELAKKQGAIIKEHIPVTHLDSLVVNRLILEGNDNYTRAYVKGKLRFPLAERIAYSDLTQGVGNLAATGNFNTIRYKLRSKGLGEDLILKLGESEDKTLIRVGAHYDDLYKSAAMINLTQKHFLMKDDVASFDMILGDNIRYNLQYYIDKGLYWSFGFNSRLNEFDFGINYGVIQSNFNVPEDPNINNIDLEITDFTNQIYLQTVLREEFAVILGIEHKLLKYSTTTLNEVLPEGEFPVDPDGDTRTFFEKSNFYSTYGKLILDTYDDSYFPSRGLYFNGDFHVYLFSSDFNNNFKEFSIGKARMGAAFPLFGDLSLNLETEGGFKLGTSPVTSFDFVLGGFGNDLINNFIPFFGYDFLSLPGNSFVKAYARLDYEFSPKNHALFSFNMANVEDDIFRTGEWFTAPDFTGFALGYGWESFLGPVQVYYSWSPQISDGNFFFSVGFWF</sequence>
<keyword evidence="5" id="KW-0732">Signal</keyword>
<evidence type="ECO:0000256" key="2">
    <source>
        <dbReference type="ARBA" id="ARBA00022963"/>
    </source>
</evidence>
<dbReference type="AlphaFoldDB" id="A0AAE3MJ94"/>
<protein>
    <submittedName>
        <fullName evidence="7">Patatin-like phospholipase family protein</fullName>
    </submittedName>
</protein>
<feature type="signal peptide" evidence="5">
    <location>
        <begin position="1"/>
        <end position="26"/>
    </location>
</feature>
<dbReference type="Proteomes" id="UP001207116">
    <property type="component" value="Unassembled WGS sequence"/>
</dbReference>
<evidence type="ECO:0000259" key="6">
    <source>
        <dbReference type="PROSITE" id="PS51635"/>
    </source>
</evidence>
<dbReference type="EMBL" id="JAPFQP010000001">
    <property type="protein sequence ID" value="MCX2718326.1"/>
    <property type="molecule type" value="Genomic_DNA"/>
</dbReference>
<feature type="active site" description="Nucleophile" evidence="4">
    <location>
        <position position="75"/>
    </location>
</feature>
<dbReference type="Pfam" id="PF01734">
    <property type="entry name" value="Patatin"/>
    <property type="match status" value="1"/>
</dbReference>
<dbReference type="SUPFAM" id="SSF52151">
    <property type="entry name" value="FabD/lysophospholipase-like"/>
    <property type="match status" value="1"/>
</dbReference>
<evidence type="ECO:0000256" key="1">
    <source>
        <dbReference type="ARBA" id="ARBA00022801"/>
    </source>
</evidence>
<feature type="chain" id="PRO_5042211597" evidence="5">
    <location>
        <begin position="27"/>
        <end position="764"/>
    </location>
</feature>
<evidence type="ECO:0000256" key="3">
    <source>
        <dbReference type="ARBA" id="ARBA00023098"/>
    </source>
</evidence>
<organism evidence="7 8">
    <name type="scientific">Lentiprolixibacter aurantiacus</name>
    <dbReference type="NCBI Taxonomy" id="2993939"/>
    <lineage>
        <taxon>Bacteria</taxon>
        <taxon>Pseudomonadati</taxon>
        <taxon>Bacteroidota</taxon>
        <taxon>Flavobacteriia</taxon>
        <taxon>Flavobacteriales</taxon>
        <taxon>Flavobacteriaceae</taxon>
        <taxon>Lentiprolixibacter</taxon>
    </lineage>
</organism>
<evidence type="ECO:0000256" key="4">
    <source>
        <dbReference type="PROSITE-ProRule" id="PRU01161"/>
    </source>
</evidence>
<keyword evidence="2 4" id="KW-0442">Lipid degradation</keyword>
<dbReference type="InterPro" id="IPR043864">
    <property type="entry name" value="Omp85-like_dom"/>
</dbReference>
<dbReference type="RefSeq" id="WP_266010337.1">
    <property type="nucleotide sequence ID" value="NZ_JAPFQP010000001.1"/>
</dbReference>
<keyword evidence="3 4" id="KW-0443">Lipid metabolism</keyword>
<dbReference type="InterPro" id="IPR016035">
    <property type="entry name" value="Acyl_Trfase/lysoPLipase"/>
</dbReference>
<dbReference type="PANTHER" id="PTHR14226">
    <property type="entry name" value="NEUROPATHY TARGET ESTERASE/SWISS CHEESE D.MELANOGASTER"/>
    <property type="match status" value="1"/>
</dbReference>
<comment type="caution">
    <text evidence="7">The sequence shown here is derived from an EMBL/GenBank/DDBJ whole genome shotgun (WGS) entry which is preliminary data.</text>
</comment>
<dbReference type="InterPro" id="IPR050301">
    <property type="entry name" value="NTE"/>
</dbReference>
<dbReference type="PANTHER" id="PTHR14226:SF76">
    <property type="entry name" value="NTE FAMILY PROTEIN RSSA"/>
    <property type="match status" value="1"/>
</dbReference>
<feature type="short sequence motif" description="GXSXG" evidence="4">
    <location>
        <begin position="73"/>
        <end position="77"/>
    </location>
</feature>
<dbReference type="CDD" id="cd07205">
    <property type="entry name" value="Pat_PNPLA6_PNPLA7_NTE1_like"/>
    <property type="match status" value="1"/>
</dbReference>
<dbReference type="InterPro" id="IPR002641">
    <property type="entry name" value="PNPLA_dom"/>
</dbReference>
<dbReference type="GO" id="GO:0016787">
    <property type="term" value="F:hydrolase activity"/>
    <property type="evidence" value="ECO:0007669"/>
    <property type="project" value="UniProtKB-UniRule"/>
</dbReference>
<evidence type="ECO:0000256" key="5">
    <source>
        <dbReference type="SAM" id="SignalP"/>
    </source>
</evidence>
<evidence type="ECO:0000313" key="7">
    <source>
        <dbReference type="EMBL" id="MCX2718326.1"/>
    </source>
</evidence>
<keyword evidence="8" id="KW-1185">Reference proteome</keyword>
<feature type="short sequence motif" description="DGA/G" evidence="4">
    <location>
        <begin position="219"/>
        <end position="221"/>
    </location>
</feature>
<dbReference type="Pfam" id="PF19143">
    <property type="entry name" value="Omp85_2"/>
    <property type="match status" value="1"/>
</dbReference>
<gene>
    <name evidence="7" type="ORF">OO016_01810</name>
</gene>